<comment type="cofactor">
    <cofactor evidence="1 6">
        <name>pyridoxal 5'-phosphate</name>
        <dbReference type="ChEBI" id="CHEBI:597326"/>
    </cofactor>
</comment>
<evidence type="ECO:0000256" key="5">
    <source>
        <dbReference type="ARBA" id="ARBA00022898"/>
    </source>
</evidence>
<evidence type="ECO:0000256" key="1">
    <source>
        <dbReference type="ARBA" id="ARBA00001933"/>
    </source>
</evidence>
<dbReference type="PROSITE" id="PS00599">
    <property type="entry name" value="AA_TRANSFER_CLASS_2"/>
    <property type="match status" value="1"/>
</dbReference>
<comment type="similarity">
    <text evidence="3">Belongs to the class-II pyridoxal-phosphate-dependent aminotransferase family. BioF subfamily.</text>
</comment>
<dbReference type="EMBL" id="QLMC01000001">
    <property type="protein sequence ID" value="RAK02115.1"/>
    <property type="molecule type" value="Genomic_DNA"/>
</dbReference>
<dbReference type="InterPro" id="IPR015422">
    <property type="entry name" value="PyrdxlP-dep_Trfase_small"/>
</dbReference>
<dbReference type="InterPro" id="IPR015421">
    <property type="entry name" value="PyrdxlP-dep_Trfase_major"/>
</dbReference>
<evidence type="ECO:0000313" key="8">
    <source>
        <dbReference type="EMBL" id="RAK02115.1"/>
    </source>
</evidence>
<dbReference type="GO" id="GO:0016740">
    <property type="term" value="F:transferase activity"/>
    <property type="evidence" value="ECO:0007669"/>
    <property type="project" value="UniProtKB-KW"/>
</dbReference>
<accession>A0A327X5D0</accession>
<dbReference type="Proteomes" id="UP000248790">
    <property type="component" value="Unassembled WGS sequence"/>
</dbReference>
<dbReference type="AlphaFoldDB" id="A0A327X5D0"/>
<keyword evidence="5 6" id="KW-0663">Pyridoxal phosphate</keyword>
<dbReference type="GO" id="GO:0030170">
    <property type="term" value="F:pyridoxal phosphate binding"/>
    <property type="evidence" value="ECO:0007669"/>
    <property type="project" value="InterPro"/>
</dbReference>
<comment type="caution">
    <text evidence="8">The sequence shown here is derived from an EMBL/GenBank/DDBJ whole genome shotgun (WGS) entry which is preliminary data.</text>
</comment>
<evidence type="ECO:0000256" key="3">
    <source>
        <dbReference type="ARBA" id="ARBA00010008"/>
    </source>
</evidence>
<evidence type="ECO:0000259" key="7">
    <source>
        <dbReference type="Pfam" id="PF00155"/>
    </source>
</evidence>
<keyword evidence="4" id="KW-0808">Transferase</keyword>
<dbReference type="Gene3D" id="3.40.640.10">
    <property type="entry name" value="Type I PLP-dependent aspartate aminotransferase-like (Major domain)"/>
    <property type="match status" value="1"/>
</dbReference>
<dbReference type="Gene3D" id="3.90.1150.10">
    <property type="entry name" value="Aspartate Aminotransferase, domain 1"/>
    <property type="match status" value="1"/>
</dbReference>
<dbReference type="RefSeq" id="WP_111626338.1">
    <property type="nucleotide sequence ID" value="NZ_QLMC01000001.1"/>
</dbReference>
<gene>
    <name evidence="8" type="ORF">LX87_00230</name>
</gene>
<dbReference type="SUPFAM" id="SSF53383">
    <property type="entry name" value="PLP-dependent transferases"/>
    <property type="match status" value="1"/>
</dbReference>
<dbReference type="PANTHER" id="PTHR13693">
    <property type="entry name" value="CLASS II AMINOTRANSFERASE/8-AMINO-7-OXONONANOATE SYNTHASE"/>
    <property type="match status" value="1"/>
</dbReference>
<organism evidence="8 9">
    <name type="scientific">Larkinella arboricola</name>
    <dbReference type="NCBI Taxonomy" id="643671"/>
    <lineage>
        <taxon>Bacteria</taxon>
        <taxon>Pseudomonadati</taxon>
        <taxon>Bacteroidota</taxon>
        <taxon>Cytophagia</taxon>
        <taxon>Cytophagales</taxon>
        <taxon>Spirosomataceae</taxon>
        <taxon>Larkinella</taxon>
    </lineage>
</organism>
<evidence type="ECO:0000256" key="2">
    <source>
        <dbReference type="ARBA" id="ARBA00005189"/>
    </source>
</evidence>
<keyword evidence="9" id="KW-1185">Reference proteome</keyword>
<dbReference type="PANTHER" id="PTHR13693:SF77">
    <property type="entry name" value="8-AMINO-7-OXONONANOATE SYNTHASE"/>
    <property type="match status" value="1"/>
</dbReference>
<reference evidence="8 9" key="1">
    <citation type="submission" date="2018-06" db="EMBL/GenBank/DDBJ databases">
        <title>Genomic Encyclopedia of Archaeal and Bacterial Type Strains, Phase II (KMG-II): from individual species to whole genera.</title>
        <authorList>
            <person name="Goeker M."/>
        </authorList>
    </citation>
    <scope>NUCLEOTIDE SEQUENCE [LARGE SCALE GENOMIC DNA]</scope>
    <source>
        <strain evidence="8 9">DSM 21851</strain>
    </source>
</reference>
<dbReference type="Pfam" id="PF00155">
    <property type="entry name" value="Aminotran_1_2"/>
    <property type="match status" value="1"/>
</dbReference>
<dbReference type="OrthoDB" id="9807157at2"/>
<dbReference type="GO" id="GO:0009102">
    <property type="term" value="P:biotin biosynthetic process"/>
    <property type="evidence" value="ECO:0007669"/>
    <property type="project" value="TreeGrafter"/>
</dbReference>
<name>A0A327X5D0_LARAB</name>
<comment type="pathway">
    <text evidence="2">Lipid metabolism.</text>
</comment>
<evidence type="ECO:0000313" key="9">
    <source>
        <dbReference type="Proteomes" id="UP000248790"/>
    </source>
</evidence>
<evidence type="ECO:0000256" key="6">
    <source>
        <dbReference type="RuleBase" id="RU003693"/>
    </source>
</evidence>
<dbReference type="InterPro" id="IPR015424">
    <property type="entry name" value="PyrdxlP-dep_Trfase"/>
</dbReference>
<protein>
    <submittedName>
        <fullName evidence="8">8-amino-7-oxononanoate synthase</fullName>
    </submittedName>
</protein>
<proteinExistence type="inferred from homology"/>
<dbReference type="InterPro" id="IPR050087">
    <property type="entry name" value="AON_synthase_class-II"/>
</dbReference>
<dbReference type="InterPro" id="IPR001917">
    <property type="entry name" value="Aminotrans_II_pyridoxalP_BS"/>
</dbReference>
<sequence length="381" mass="41676">MIKADNTIQTLLDKRRSAGLLRSLKKPTDLIDFCSNDYLGLARSPIVRQQIGQAVAHHPALLNGSTGSRLLAGNSTLAEELETEIALFHKAKAALIFNSGYDANVGLLASLPQRGDTLLTDELIHASMIDGARLSLANRFKFRHNDLADLENRLKSATGTVYVAIESVYSMDGDLAPLPEMVELCERYEAALIVDEAHATGVFGANGEGLVQALGLQKQVFARVHTFGKALGIHGATVVGSAALREFLINFARSFVYSTALPPHSLLAIRSVYGFLPQCQALIQRLHTLRAYFQQQIETHLPQTEWTSAESPILGLVVPGNDVCRATATRLQQAGFDIRPILSPTVPAGRERLRICLHAFNSENEIDRLVQTLQEIIDVHE</sequence>
<feature type="domain" description="Aminotransferase class I/classII large" evidence="7">
    <location>
        <begin position="28"/>
        <end position="373"/>
    </location>
</feature>
<dbReference type="InterPro" id="IPR004839">
    <property type="entry name" value="Aminotransferase_I/II_large"/>
</dbReference>
<evidence type="ECO:0000256" key="4">
    <source>
        <dbReference type="ARBA" id="ARBA00022679"/>
    </source>
</evidence>